<gene>
    <name evidence="2" type="ORF">GHK24_11575</name>
</gene>
<organism evidence="2 3">
    <name type="scientific">Rhodocyclus tenuis</name>
    <name type="common">Rhodospirillum tenue</name>
    <dbReference type="NCBI Taxonomy" id="1066"/>
    <lineage>
        <taxon>Bacteria</taxon>
        <taxon>Pseudomonadati</taxon>
        <taxon>Pseudomonadota</taxon>
        <taxon>Betaproteobacteria</taxon>
        <taxon>Rhodocyclales</taxon>
        <taxon>Rhodocyclaceae</taxon>
        <taxon>Rhodocyclus</taxon>
    </lineage>
</organism>
<feature type="chain" id="PRO_5026848964" description="Lipoprotein" evidence="1">
    <location>
        <begin position="28"/>
        <end position="84"/>
    </location>
</feature>
<protein>
    <recommendedName>
        <fullName evidence="4">Lipoprotein</fullName>
    </recommendedName>
</protein>
<keyword evidence="1" id="KW-0732">Signal</keyword>
<comment type="caution">
    <text evidence="2">The sequence shown here is derived from an EMBL/GenBank/DDBJ whole genome shotgun (WGS) entry which is preliminary data.</text>
</comment>
<sequence length="84" mass="9560">MFQSHASRLSRPWLVAAMLAASTLLGACTVVPPRYGSTTVTYVSPAPRVYYGSSWDFPGYYGPPRHYFYDWGYSPRPHWGRPGW</sequence>
<feature type="signal peptide" evidence="1">
    <location>
        <begin position="1"/>
        <end position="27"/>
    </location>
</feature>
<evidence type="ECO:0000313" key="2">
    <source>
        <dbReference type="EMBL" id="MQY52412.1"/>
    </source>
</evidence>
<evidence type="ECO:0000313" key="3">
    <source>
        <dbReference type="Proteomes" id="UP000480275"/>
    </source>
</evidence>
<accession>A0A6L5JZY4</accession>
<evidence type="ECO:0000256" key="1">
    <source>
        <dbReference type="SAM" id="SignalP"/>
    </source>
</evidence>
<dbReference type="AlphaFoldDB" id="A0A6L5JZY4"/>
<dbReference type="EMBL" id="WIXJ01000010">
    <property type="protein sequence ID" value="MQY52412.1"/>
    <property type="molecule type" value="Genomic_DNA"/>
</dbReference>
<name>A0A6L5JZY4_RHOTE</name>
<proteinExistence type="predicted"/>
<dbReference type="Proteomes" id="UP000480275">
    <property type="component" value="Unassembled WGS sequence"/>
</dbReference>
<reference evidence="2 3" key="1">
    <citation type="submission" date="2019-10" db="EMBL/GenBank/DDBJ databases">
        <title>Whole-genome sequence of the purple nonsulfur photosynthetic bacterium Rhodocyclus tenuis.</title>
        <authorList>
            <person name="Kyndt J.A."/>
            <person name="Meyer T.E."/>
        </authorList>
    </citation>
    <scope>NUCLEOTIDE SEQUENCE [LARGE SCALE GENOMIC DNA]</scope>
    <source>
        <strain evidence="2 3">DSM 110</strain>
    </source>
</reference>
<evidence type="ECO:0008006" key="4">
    <source>
        <dbReference type="Google" id="ProtNLM"/>
    </source>
</evidence>